<evidence type="ECO:0000313" key="3">
    <source>
        <dbReference type="Proteomes" id="UP000628710"/>
    </source>
</evidence>
<evidence type="ECO:0000256" key="1">
    <source>
        <dbReference type="SAM" id="MobiDB-lite"/>
    </source>
</evidence>
<feature type="region of interest" description="Disordered" evidence="1">
    <location>
        <begin position="1"/>
        <end position="32"/>
    </location>
</feature>
<gene>
    <name evidence="2" type="ORF">I8J31_04665</name>
</gene>
<dbReference type="AlphaFoldDB" id="A0A934JMZ3"/>
<reference evidence="2" key="1">
    <citation type="submission" date="2020-12" db="EMBL/GenBank/DDBJ databases">
        <title>Marinomonas arctica sp. nov., a psychrotolerant bacterium isolated from the Arctic.</title>
        <authorList>
            <person name="Zhang Y."/>
        </authorList>
    </citation>
    <scope>NUCLEOTIDE SEQUENCE</scope>
    <source>
        <strain evidence="2">C1424</strain>
    </source>
</reference>
<dbReference type="RefSeq" id="WP_199467149.1">
    <property type="nucleotide sequence ID" value="NZ_JAEMNX010000003.1"/>
</dbReference>
<keyword evidence="3" id="KW-1185">Reference proteome</keyword>
<organism evidence="2 3">
    <name type="scientific">Marinomonas transparens</name>
    <dbReference type="NCBI Taxonomy" id="2795388"/>
    <lineage>
        <taxon>Bacteria</taxon>
        <taxon>Pseudomonadati</taxon>
        <taxon>Pseudomonadota</taxon>
        <taxon>Gammaproteobacteria</taxon>
        <taxon>Oceanospirillales</taxon>
        <taxon>Oceanospirillaceae</taxon>
        <taxon>Marinomonas</taxon>
    </lineage>
</organism>
<proteinExistence type="predicted"/>
<dbReference type="Proteomes" id="UP000628710">
    <property type="component" value="Unassembled WGS sequence"/>
</dbReference>
<evidence type="ECO:0000313" key="2">
    <source>
        <dbReference type="EMBL" id="MBJ7536969.1"/>
    </source>
</evidence>
<accession>A0A934JMZ3</accession>
<sequence length="67" mass="7653">METEKSPAQIKRRKAQDEKRATQPRLPSARISQDEADLLERVKTLSGLSYKDMILIAVADLEKKLNE</sequence>
<name>A0A934JMZ3_9GAMM</name>
<comment type="caution">
    <text evidence="2">The sequence shown here is derived from an EMBL/GenBank/DDBJ whole genome shotgun (WGS) entry which is preliminary data.</text>
</comment>
<protein>
    <submittedName>
        <fullName evidence="2">Uncharacterized protein</fullName>
    </submittedName>
</protein>
<dbReference type="EMBL" id="JAEMNX010000003">
    <property type="protein sequence ID" value="MBJ7536969.1"/>
    <property type="molecule type" value="Genomic_DNA"/>
</dbReference>